<dbReference type="EMBL" id="CP006868">
    <property type="protein sequence ID" value="UXD22473.1"/>
    <property type="molecule type" value="Genomic_DNA"/>
</dbReference>
<keyword evidence="2" id="KW-1185">Reference proteome</keyword>
<proteinExistence type="predicted"/>
<dbReference type="AlphaFoldDB" id="A0A977PKY7"/>
<organism evidence="1 2">
    <name type="scientific">Ignicoccus pacificus DSM 13166</name>
    <dbReference type="NCBI Taxonomy" id="940294"/>
    <lineage>
        <taxon>Archaea</taxon>
        <taxon>Thermoproteota</taxon>
        <taxon>Thermoprotei</taxon>
        <taxon>Desulfurococcales</taxon>
        <taxon>Desulfurococcaceae</taxon>
        <taxon>Ignicoccus</taxon>
    </lineage>
</organism>
<dbReference type="Proteomes" id="UP001063698">
    <property type="component" value="Chromosome"/>
</dbReference>
<accession>A0A977PKY7</accession>
<evidence type="ECO:0000313" key="2">
    <source>
        <dbReference type="Proteomes" id="UP001063698"/>
    </source>
</evidence>
<evidence type="ECO:0000313" key="1">
    <source>
        <dbReference type="EMBL" id="UXD22473.1"/>
    </source>
</evidence>
<gene>
    <name evidence="1" type="ORF">IPA_05170</name>
</gene>
<reference evidence="1" key="1">
    <citation type="submission" date="2013-11" db="EMBL/GenBank/DDBJ databases">
        <title>Comparative genomics of Ignicoccus.</title>
        <authorList>
            <person name="Podar M."/>
        </authorList>
    </citation>
    <scope>NUCLEOTIDE SEQUENCE</scope>
    <source>
        <strain evidence="1">DSM 13166</strain>
    </source>
</reference>
<dbReference type="KEGG" id="ipc:IPA_05170"/>
<name>A0A977PKY7_9CREN</name>
<protein>
    <submittedName>
        <fullName evidence="1">Uncharacterized protein</fullName>
    </submittedName>
</protein>
<sequence length="404" mass="45969">MNSVNVVVGPPGSGKSALVRSKFVSRWYAVCYFSYKVLELLEEQLSDILKERHRHIFMVSFRRLKKDTYLLRLDYLEQEIMTFLNYAIRSALSKLLGDAYPVPENVLPPVSAKVVHEIMRMSARECLKNNIIEIDSIYAKVKLDNFESFMEEGRKCLEKTLLNILMTLKASALVSSLQYYPYGYELCLNYDIRGLPLEALCRCTWKSPRIDVGVNRAFGHLLFADIEIVNNKTVYLRKGSELISVKALSDTEKKFIWLALSLSTCRGCSIIMEKPSSGLHPLYKFLLGVALGSLTTFNYDFWIETESPEFLLGIAASCSPQVSRGELESAIMNSYAWMGFHLTDYQRDRIRSALLKGSCALNIYWVDKQTTLAKALNSMAPEGGFVSKIYTWLPSLEEELRSHG</sequence>